<name>A0ABP7RXM3_9PSEU</name>
<comment type="caution">
    <text evidence="8">The sequence shown here is derived from an EMBL/GenBank/DDBJ whole genome shotgun (WGS) entry which is preliminary data.</text>
</comment>
<feature type="transmembrane region" description="Helical" evidence="7">
    <location>
        <begin position="81"/>
        <end position="101"/>
    </location>
</feature>
<feature type="transmembrane region" description="Helical" evidence="7">
    <location>
        <begin position="48"/>
        <end position="69"/>
    </location>
</feature>
<feature type="transmembrane region" description="Helical" evidence="7">
    <location>
        <begin position="139"/>
        <end position="158"/>
    </location>
</feature>
<keyword evidence="9" id="KW-1185">Reference proteome</keyword>
<evidence type="ECO:0000256" key="4">
    <source>
        <dbReference type="ARBA" id="ARBA00022692"/>
    </source>
</evidence>
<evidence type="ECO:0000313" key="8">
    <source>
        <dbReference type="EMBL" id="GAA4003532.1"/>
    </source>
</evidence>
<keyword evidence="4 7" id="KW-0812">Transmembrane</keyword>
<gene>
    <name evidence="8" type="ORF">GCM10022247_25530</name>
</gene>
<dbReference type="PANTHER" id="PTHR23513">
    <property type="entry name" value="INTEGRAL MEMBRANE EFFLUX PROTEIN-RELATED"/>
    <property type="match status" value="1"/>
</dbReference>
<dbReference type="PANTHER" id="PTHR23513:SF9">
    <property type="entry name" value="ENTEROBACTIN EXPORTER ENTS"/>
    <property type="match status" value="1"/>
</dbReference>
<keyword evidence="5 7" id="KW-1133">Transmembrane helix</keyword>
<dbReference type="CDD" id="cd06173">
    <property type="entry name" value="MFS_MefA_like"/>
    <property type="match status" value="1"/>
</dbReference>
<dbReference type="SUPFAM" id="SSF103473">
    <property type="entry name" value="MFS general substrate transporter"/>
    <property type="match status" value="1"/>
</dbReference>
<dbReference type="RefSeq" id="WP_344874163.1">
    <property type="nucleotide sequence ID" value="NZ_BAABAL010000007.1"/>
</dbReference>
<keyword evidence="6 7" id="KW-0472">Membrane</keyword>
<dbReference type="EMBL" id="BAABAL010000007">
    <property type="protein sequence ID" value="GAA4003532.1"/>
    <property type="molecule type" value="Genomic_DNA"/>
</dbReference>
<evidence type="ECO:0000256" key="3">
    <source>
        <dbReference type="ARBA" id="ARBA00022475"/>
    </source>
</evidence>
<comment type="subcellular location">
    <subcellularLocation>
        <location evidence="1">Cell inner membrane</location>
        <topology evidence="1">Multi-pass membrane protein</topology>
    </subcellularLocation>
</comment>
<organism evidence="8 9">
    <name type="scientific">Allokutzneria multivorans</name>
    <dbReference type="NCBI Taxonomy" id="1142134"/>
    <lineage>
        <taxon>Bacteria</taxon>
        <taxon>Bacillati</taxon>
        <taxon>Actinomycetota</taxon>
        <taxon>Actinomycetes</taxon>
        <taxon>Pseudonocardiales</taxon>
        <taxon>Pseudonocardiaceae</taxon>
        <taxon>Allokutzneria</taxon>
    </lineage>
</organism>
<evidence type="ECO:0000256" key="2">
    <source>
        <dbReference type="ARBA" id="ARBA00022448"/>
    </source>
</evidence>
<feature type="transmembrane region" description="Helical" evidence="7">
    <location>
        <begin position="376"/>
        <end position="394"/>
    </location>
</feature>
<feature type="transmembrane region" description="Helical" evidence="7">
    <location>
        <begin position="107"/>
        <end position="127"/>
    </location>
</feature>
<keyword evidence="3" id="KW-1003">Cell membrane</keyword>
<dbReference type="Pfam" id="PF05977">
    <property type="entry name" value="MFS_3"/>
    <property type="match status" value="1"/>
</dbReference>
<feature type="transmembrane region" description="Helical" evidence="7">
    <location>
        <begin position="261"/>
        <end position="281"/>
    </location>
</feature>
<dbReference type="InterPro" id="IPR036259">
    <property type="entry name" value="MFS_trans_sf"/>
</dbReference>
<sequence>MKLFIDVRPLRASPEFRRLWIGGTASVLGGQLTVVAVLTQVWQLTQSTVAVGAIGIANAVPMVVFGLIGGTLADTVDRRRLVLFTTIGQIVTAGLLATQALLGFQSLAVVLGLVCLQGTFSGLGAPARRTFAARLLPEHLVRAGIALIHISFQASMLVGPALAGLITAQWGVATCYVIDAVTFTIGLYGVVRLPSMLPSRPEGSSRPGPRAIGEGMRFLAGQPVVRGALLTDVIATVLAMPIALFPAIAAERFGRPEALGLFMSAIAVGGIAASALSGVVTRAARPGAVMLAAAGVWGVGLAGFGLAQPLWLGIACLVIAGAADTISVISRGAIVQIATPDAFRGRVGAVEHIIGVSGPDVGNFRGGLVAGVSSPAFALVSGGALCVVGVAHLAGRNKALRRFSTATVPAPQ</sequence>
<keyword evidence="2" id="KW-0813">Transport</keyword>
<feature type="transmembrane region" description="Helical" evidence="7">
    <location>
        <begin position="288"/>
        <end position="307"/>
    </location>
</feature>
<feature type="transmembrane region" description="Helical" evidence="7">
    <location>
        <begin position="170"/>
        <end position="191"/>
    </location>
</feature>
<accession>A0ABP7RXM3</accession>
<feature type="transmembrane region" description="Helical" evidence="7">
    <location>
        <begin position="20"/>
        <end position="42"/>
    </location>
</feature>
<evidence type="ECO:0000256" key="7">
    <source>
        <dbReference type="SAM" id="Phobius"/>
    </source>
</evidence>
<reference evidence="9" key="1">
    <citation type="journal article" date="2019" name="Int. J. Syst. Evol. Microbiol.">
        <title>The Global Catalogue of Microorganisms (GCM) 10K type strain sequencing project: providing services to taxonomists for standard genome sequencing and annotation.</title>
        <authorList>
            <consortium name="The Broad Institute Genomics Platform"/>
            <consortium name="The Broad Institute Genome Sequencing Center for Infectious Disease"/>
            <person name="Wu L."/>
            <person name="Ma J."/>
        </authorList>
    </citation>
    <scope>NUCLEOTIDE SEQUENCE [LARGE SCALE GENOMIC DNA]</scope>
    <source>
        <strain evidence="9">JCM 17342</strain>
    </source>
</reference>
<feature type="transmembrane region" description="Helical" evidence="7">
    <location>
        <begin position="227"/>
        <end position="249"/>
    </location>
</feature>
<dbReference type="Proteomes" id="UP001501747">
    <property type="component" value="Unassembled WGS sequence"/>
</dbReference>
<evidence type="ECO:0000313" key="9">
    <source>
        <dbReference type="Proteomes" id="UP001501747"/>
    </source>
</evidence>
<proteinExistence type="predicted"/>
<dbReference type="Gene3D" id="1.20.1250.20">
    <property type="entry name" value="MFS general substrate transporter like domains"/>
    <property type="match status" value="1"/>
</dbReference>
<evidence type="ECO:0000256" key="6">
    <source>
        <dbReference type="ARBA" id="ARBA00023136"/>
    </source>
</evidence>
<dbReference type="InterPro" id="IPR010290">
    <property type="entry name" value="TM_effector"/>
</dbReference>
<evidence type="ECO:0000256" key="5">
    <source>
        <dbReference type="ARBA" id="ARBA00022989"/>
    </source>
</evidence>
<evidence type="ECO:0000256" key="1">
    <source>
        <dbReference type="ARBA" id="ARBA00004429"/>
    </source>
</evidence>
<protein>
    <submittedName>
        <fullName evidence="8">MFS transporter</fullName>
    </submittedName>
</protein>